<sequence>MSYNLYLEEKISASPDSKQVLNSRDFYLNWEDECNMTADRLSLEVPINYDFQERFMSKKQADADLLPFYRSQSMILLSPDTSPLFCYVGSAKLKREEYSTRKGMKSKVKIPKVMDLSIQRYPWNKKSFSTSQGIENLKILPVSVPSSRSYQAMLLIQVQKIRNLLLGKMKIQQSPILSEDVLLDLDSLNKSQKQAVQTALNNFITIIQGPPGTGKTCTIQNMVTQLLKRNKFPILVIAASNLAVDNIAEKLLMMPKDTLVRLVGVARESEYPKNSPLGHICLHNNIFDLLPDNIKSLVNRNKTPGEYLHPEEYKQMTKHVYAVSELIMKRSKVIFCTSVAAGGGKIRNVGNIPVVIMDEATQSNEVISLIPLSLQGVEKFVFVGDQKQLSSFSNVPALSFSLFERMMENGSYENPVLLDLQYRMHPELSKFPRNEFYGRLLKDGINASDRLKYGPLLHPTVFWDTLGSCPEKIVVSQSKEKDSCTYSNPGEIKCIEQVLEHLIQKLNVDRSDIGVTSPYRGQRDLISRTLLNNKFINMQKTNVEVQNNNDDGGKAVTVHSVSGIMIASIDAFQGREKNFVVFSCVRSNEMNKIGFLKDRRRLNVALTRAKYGLVLVGDFNCLSVGDKTWRSYLKFLEAKDCILRTDYKPDTEIQSR</sequence>
<evidence type="ECO:0000256" key="4">
    <source>
        <dbReference type="ARBA" id="ARBA00022806"/>
    </source>
</evidence>
<dbReference type="InterPro" id="IPR041677">
    <property type="entry name" value="DNA2/NAM7_AAA_11"/>
</dbReference>
<dbReference type="GO" id="GO:0005524">
    <property type="term" value="F:ATP binding"/>
    <property type="evidence" value="ECO:0007669"/>
    <property type="project" value="UniProtKB-KW"/>
</dbReference>
<dbReference type="GeneID" id="30031742"/>
<dbReference type="AlphaFoldDB" id="A0A1A0HE41"/>
<dbReference type="Proteomes" id="UP000092555">
    <property type="component" value="Unassembled WGS sequence"/>
</dbReference>
<gene>
    <name evidence="8" type="ORF">METBIDRAFT_77790</name>
</gene>
<evidence type="ECO:0000313" key="8">
    <source>
        <dbReference type="EMBL" id="OBA22374.1"/>
    </source>
</evidence>
<dbReference type="InterPro" id="IPR047187">
    <property type="entry name" value="SF1_C_Upf1"/>
</dbReference>
<keyword evidence="5" id="KW-0067">ATP-binding</keyword>
<dbReference type="GO" id="GO:0016787">
    <property type="term" value="F:hydrolase activity"/>
    <property type="evidence" value="ECO:0007669"/>
    <property type="project" value="UniProtKB-KW"/>
</dbReference>
<dbReference type="EMBL" id="LXTC01000002">
    <property type="protein sequence ID" value="OBA22374.1"/>
    <property type="molecule type" value="Genomic_DNA"/>
</dbReference>
<dbReference type="InterPro" id="IPR045055">
    <property type="entry name" value="DNA2/NAM7-like"/>
</dbReference>
<dbReference type="FunFam" id="3.40.50.300:FF:000326">
    <property type="entry name" value="P-loop containing nucleoside triphosphate hydrolase"/>
    <property type="match status" value="1"/>
</dbReference>
<name>A0A1A0HE41_9ASCO</name>
<evidence type="ECO:0000313" key="9">
    <source>
        <dbReference type="Proteomes" id="UP000092555"/>
    </source>
</evidence>
<comment type="similarity">
    <text evidence="1">Belongs to the DNA2/NAM7 helicase family.</text>
</comment>
<dbReference type="OrthoDB" id="6513042at2759"/>
<evidence type="ECO:0000259" key="7">
    <source>
        <dbReference type="Pfam" id="PF13087"/>
    </source>
</evidence>
<evidence type="ECO:0000259" key="6">
    <source>
        <dbReference type="Pfam" id="PF13086"/>
    </source>
</evidence>
<dbReference type="InterPro" id="IPR041679">
    <property type="entry name" value="DNA2/NAM7-like_C"/>
</dbReference>
<dbReference type="GO" id="GO:0000184">
    <property type="term" value="P:nuclear-transcribed mRNA catabolic process, nonsense-mediated decay"/>
    <property type="evidence" value="ECO:0007669"/>
    <property type="project" value="TreeGrafter"/>
</dbReference>
<dbReference type="STRING" id="869754.A0A1A0HE41"/>
<evidence type="ECO:0000256" key="1">
    <source>
        <dbReference type="ARBA" id="ARBA00007913"/>
    </source>
</evidence>
<keyword evidence="3 8" id="KW-0378">Hydrolase</keyword>
<dbReference type="GO" id="GO:0003678">
    <property type="term" value="F:DNA helicase activity"/>
    <property type="evidence" value="ECO:0007669"/>
    <property type="project" value="UniProtKB-ARBA"/>
</dbReference>
<dbReference type="Pfam" id="PF13087">
    <property type="entry name" value="AAA_12"/>
    <property type="match status" value="1"/>
</dbReference>
<reference evidence="8 9" key="1">
    <citation type="submission" date="2016-05" db="EMBL/GenBank/DDBJ databases">
        <title>Comparative genomics of biotechnologically important yeasts.</title>
        <authorList>
            <consortium name="DOE Joint Genome Institute"/>
            <person name="Riley R."/>
            <person name="Haridas S."/>
            <person name="Wolfe K.H."/>
            <person name="Lopes M.R."/>
            <person name="Hittinger C.T."/>
            <person name="Goker M."/>
            <person name="Salamov A."/>
            <person name="Wisecaver J."/>
            <person name="Long T.M."/>
            <person name="Aerts A.L."/>
            <person name="Barry K."/>
            <person name="Choi C."/>
            <person name="Clum A."/>
            <person name="Coughlan A.Y."/>
            <person name="Deshpande S."/>
            <person name="Douglass A.P."/>
            <person name="Hanson S.J."/>
            <person name="Klenk H.-P."/>
            <person name="LaButti K."/>
            <person name="Lapidus A."/>
            <person name="Lindquist E."/>
            <person name="Lipzen A."/>
            <person name="Meier-kolthoff J.P."/>
            <person name="Ohm R.A."/>
            <person name="Otillar R.P."/>
            <person name="Pangilinan J."/>
            <person name="Peng Y."/>
            <person name="Rokas A."/>
            <person name="Rosa C.A."/>
            <person name="Scheuner C."/>
            <person name="Sibirny A.A."/>
            <person name="Slot J.C."/>
            <person name="Stielow J.B."/>
            <person name="Sun H."/>
            <person name="Kurtzman C.P."/>
            <person name="Blackwell M."/>
            <person name="Grigoriev I.V."/>
            <person name="Jeffries T.W."/>
        </authorList>
    </citation>
    <scope>NUCLEOTIDE SEQUENCE [LARGE SCALE GENOMIC DNA]</scope>
    <source>
        <strain evidence="8 9">NRRL YB-4993</strain>
    </source>
</reference>
<feature type="domain" description="DNA2/NAM7 helicase helicase" evidence="6">
    <location>
        <begin position="314"/>
        <end position="391"/>
    </location>
</feature>
<dbReference type="CDD" id="cd18808">
    <property type="entry name" value="SF1_C_Upf1"/>
    <property type="match status" value="1"/>
</dbReference>
<dbReference type="GO" id="GO:0005694">
    <property type="term" value="C:chromosome"/>
    <property type="evidence" value="ECO:0007669"/>
    <property type="project" value="UniProtKB-ARBA"/>
</dbReference>
<organism evidence="8 9">
    <name type="scientific">Metschnikowia bicuspidata var. bicuspidata NRRL YB-4993</name>
    <dbReference type="NCBI Taxonomy" id="869754"/>
    <lineage>
        <taxon>Eukaryota</taxon>
        <taxon>Fungi</taxon>
        <taxon>Dikarya</taxon>
        <taxon>Ascomycota</taxon>
        <taxon>Saccharomycotina</taxon>
        <taxon>Pichiomycetes</taxon>
        <taxon>Metschnikowiaceae</taxon>
        <taxon>Metschnikowia</taxon>
    </lineage>
</organism>
<dbReference type="InterPro" id="IPR027417">
    <property type="entry name" value="P-loop_NTPase"/>
</dbReference>
<keyword evidence="4" id="KW-0347">Helicase</keyword>
<accession>A0A1A0HE41</accession>
<feature type="domain" description="DNA2/NAM7 helicase helicase" evidence="6">
    <location>
        <begin position="188"/>
        <end position="261"/>
    </location>
</feature>
<dbReference type="SUPFAM" id="SSF52540">
    <property type="entry name" value="P-loop containing nucleoside triphosphate hydrolases"/>
    <property type="match status" value="1"/>
</dbReference>
<dbReference type="Pfam" id="PF13086">
    <property type="entry name" value="AAA_11"/>
    <property type="match status" value="2"/>
</dbReference>
<keyword evidence="9" id="KW-1185">Reference proteome</keyword>
<dbReference type="GO" id="GO:0003724">
    <property type="term" value="F:RNA helicase activity"/>
    <property type="evidence" value="ECO:0007669"/>
    <property type="project" value="TreeGrafter"/>
</dbReference>
<dbReference type="Gene3D" id="3.40.50.300">
    <property type="entry name" value="P-loop containing nucleotide triphosphate hydrolases"/>
    <property type="match status" value="2"/>
</dbReference>
<feature type="domain" description="DNA2/NAM7 helicase-like C-terminal" evidence="7">
    <location>
        <begin position="399"/>
        <end position="618"/>
    </location>
</feature>
<evidence type="ECO:0000256" key="3">
    <source>
        <dbReference type="ARBA" id="ARBA00022801"/>
    </source>
</evidence>
<proteinExistence type="inferred from homology"/>
<dbReference type="PANTHER" id="PTHR10887">
    <property type="entry name" value="DNA2/NAM7 HELICASE FAMILY"/>
    <property type="match status" value="1"/>
</dbReference>
<evidence type="ECO:0000256" key="5">
    <source>
        <dbReference type="ARBA" id="ARBA00022840"/>
    </source>
</evidence>
<evidence type="ECO:0000256" key="2">
    <source>
        <dbReference type="ARBA" id="ARBA00022741"/>
    </source>
</evidence>
<keyword evidence="2" id="KW-0547">Nucleotide-binding</keyword>
<dbReference type="PANTHER" id="PTHR10887:SF317">
    <property type="entry name" value="ATP-DEPENDENT RNA HELICASE ECM32-RELATED"/>
    <property type="match status" value="1"/>
</dbReference>
<dbReference type="RefSeq" id="XP_018712870.1">
    <property type="nucleotide sequence ID" value="XM_018858766.1"/>
</dbReference>
<protein>
    <submittedName>
        <fullName evidence="8">p-loop containing nucleoside triphosphate hydrolase protein</fullName>
    </submittedName>
</protein>
<dbReference type="GO" id="GO:0005737">
    <property type="term" value="C:cytoplasm"/>
    <property type="evidence" value="ECO:0007669"/>
    <property type="project" value="TreeGrafter"/>
</dbReference>
<comment type="caution">
    <text evidence="8">The sequence shown here is derived from an EMBL/GenBank/DDBJ whole genome shotgun (WGS) entry which is preliminary data.</text>
</comment>